<reference evidence="1" key="1">
    <citation type="submission" date="2014-05" db="EMBL/GenBank/DDBJ databases">
        <authorList>
            <person name="Chronopoulou M."/>
        </authorList>
    </citation>
    <scope>NUCLEOTIDE SEQUENCE</scope>
    <source>
        <tissue evidence="1">Whole organism</tissue>
    </source>
</reference>
<dbReference type="AlphaFoldDB" id="A0A0K2TUI3"/>
<evidence type="ECO:0000313" key="1">
    <source>
        <dbReference type="EMBL" id="CDW29470.1"/>
    </source>
</evidence>
<name>A0A0K2TUI3_LEPSM</name>
<proteinExistence type="predicted"/>
<organism evidence="1">
    <name type="scientific">Lepeophtheirus salmonis</name>
    <name type="common">Salmon louse</name>
    <name type="synonym">Caligus salmonis</name>
    <dbReference type="NCBI Taxonomy" id="72036"/>
    <lineage>
        <taxon>Eukaryota</taxon>
        <taxon>Metazoa</taxon>
        <taxon>Ecdysozoa</taxon>
        <taxon>Arthropoda</taxon>
        <taxon>Crustacea</taxon>
        <taxon>Multicrustacea</taxon>
        <taxon>Hexanauplia</taxon>
        <taxon>Copepoda</taxon>
        <taxon>Siphonostomatoida</taxon>
        <taxon>Caligidae</taxon>
        <taxon>Lepeophtheirus</taxon>
    </lineage>
</organism>
<sequence length="66" mass="7502">MITDTLVVDVRLDFLVGLKEVGSHLAAVRRHGSEDHDLSWMFGPSEDFRPLSNTSRIANEWTVITY</sequence>
<accession>A0A0K2TUI3</accession>
<protein>
    <submittedName>
        <fullName evidence="1">Uncharacterized protein</fullName>
    </submittedName>
</protein>
<dbReference type="EMBL" id="HACA01012109">
    <property type="protein sequence ID" value="CDW29470.1"/>
    <property type="molecule type" value="Transcribed_RNA"/>
</dbReference>